<reference evidence="3 4" key="1">
    <citation type="submission" date="2015-01" db="EMBL/GenBank/DDBJ databases">
        <title>Genome Assembly of Bacillus badius MTCC 1458.</title>
        <authorList>
            <person name="Verma A."/>
            <person name="Khatri I."/>
            <person name="Mual P."/>
            <person name="Subramanian S."/>
            <person name="Krishnamurthi S."/>
        </authorList>
    </citation>
    <scope>NUCLEOTIDE SEQUENCE [LARGE SCALE GENOMIC DNA]</scope>
    <source>
        <strain evidence="3 4">MTCC 1458</strain>
    </source>
</reference>
<dbReference type="RefSeq" id="WP_041095300.1">
    <property type="nucleotide sequence ID" value="NZ_JARTHD010000011.1"/>
</dbReference>
<evidence type="ECO:0000256" key="2">
    <source>
        <dbReference type="SAM" id="Phobius"/>
    </source>
</evidence>
<accession>A0ABR5AV25</accession>
<feature type="compositionally biased region" description="Basic and acidic residues" evidence="1">
    <location>
        <begin position="206"/>
        <end position="219"/>
    </location>
</feature>
<dbReference type="Proteomes" id="UP000031982">
    <property type="component" value="Unassembled WGS sequence"/>
</dbReference>
<evidence type="ECO:0000313" key="4">
    <source>
        <dbReference type="Proteomes" id="UP000031982"/>
    </source>
</evidence>
<protein>
    <submittedName>
        <fullName evidence="3">Uncharacterized protein</fullName>
    </submittedName>
</protein>
<dbReference type="EMBL" id="JXLP01000009">
    <property type="protein sequence ID" value="KIL78612.1"/>
    <property type="molecule type" value="Genomic_DNA"/>
</dbReference>
<keyword evidence="2" id="KW-1133">Transmembrane helix</keyword>
<evidence type="ECO:0000256" key="1">
    <source>
        <dbReference type="SAM" id="MobiDB-lite"/>
    </source>
</evidence>
<keyword evidence="4" id="KW-1185">Reference proteome</keyword>
<name>A0ABR5AV25_BACBA</name>
<evidence type="ECO:0000313" key="3">
    <source>
        <dbReference type="EMBL" id="KIL78612.1"/>
    </source>
</evidence>
<keyword evidence="2" id="KW-0472">Membrane</keyword>
<gene>
    <name evidence="3" type="ORF">SD77_4292</name>
</gene>
<feature type="region of interest" description="Disordered" evidence="1">
    <location>
        <begin position="188"/>
        <end position="226"/>
    </location>
</feature>
<keyword evidence="2" id="KW-0812">Transmembrane</keyword>
<comment type="caution">
    <text evidence="3">The sequence shown here is derived from an EMBL/GenBank/DDBJ whole genome shotgun (WGS) entry which is preliminary data.</text>
</comment>
<feature type="compositionally biased region" description="Polar residues" evidence="1">
    <location>
        <begin position="195"/>
        <end position="205"/>
    </location>
</feature>
<organism evidence="3 4">
    <name type="scientific">Bacillus badius</name>
    <dbReference type="NCBI Taxonomy" id="1455"/>
    <lineage>
        <taxon>Bacteria</taxon>
        <taxon>Bacillati</taxon>
        <taxon>Bacillota</taxon>
        <taxon>Bacilli</taxon>
        <taxon>Bacillales</taxon>
        <taxon>Bacillaceae</taxon>
        <taxon>Pseudobacillus</taxon>
    </lineage>
</organism>
<feature type="transmembrane region" description="Helical" evidence="2">
    <location>
        <begin position="7"/>
        <end position="27"/>
    </location>
</feature>
<proteinExistence type="predicted"/>
<sequence>MRTFIKIALAALLVMMIGVGAALYYFVNVKEYDVEDQDVDKITQKQYSLKLPDDTPLPEGVKRDKDGSVWIDKNGHYILENGETVDPETWMAENNQPEQKKPTETSDKKATVEEIKKRYAPTFSHLEGQAKTQLGALVGKAKNEYTDKAAKGEKINPAYFYQKYTDAADTVEAKTDAAFNTVYKSLQNDLKKNDYSPSHAQSFKTSYEKAKKEQKDQLLKKVTGSL</sequence>